<feature type="transmembrane region" description="Helical" evidence="1">
    <location>
        <begin position="97"/>
        <end position="115"/>
    </location>
</feature>
<dbReference type="OrthoDB" id="2626526at2"/>
<organism evidence="2 4">
    <name type="scientific">Anaerobacillus isosaccharinicus</name>
    <dbReference type="NCBI Taxonomy" id="1532552"/>
    <lineage>
        <taxon>Bacteria</taxon>
        <taxon>Bacillati</taxon>
        <taxon>Bacillota</taxon>
        <taxon>Bacilli</taxon>
        <taxon>Bacillales</taxon>
        <taxon>Bacillaceae</taxon>
        <taxon>Anaerobacillus</taxon>
    </lineage>
</organism>
<dbReference type="Proteomes" id="UP000180175">
    <property type="component" value="Chromosome"/>
</dbReference>
<evidence type="ECO:0000256" key="1">
    <source>
        <dbReference type="SAM" id="Phobius"/>
    </source>
</evidence>
<keyword evidence="1" id="KW-1133">Transmembrane helix</keyword>
<protein>
    <submittedName>
        <fullName evidence="3">DUF4181 domain-containing protein</fullName>
    </submittedName>
</protein>
<keyword evidence="1" id="KW-0812">Transmembrane</keyword>
<feature type="transmembrane region" description="Helical" evidence="1">
    <location>
        <begin position="39"/>
        <end position="59"/>
    </location>
</feature>
<evidence type="ECO:0000313" key="3">
    <source>
        <dbReference type="EMBL" id="QOY34629.1"/>
    </source>
</evidence>
<feature type="transmembrane region" description="Helical" evidence="1">
    <location>
        <begin position="66"/>
        <end position="85"/>
    </location>
</feature>
<reference evidence="3 4" key="3">
    <citation type="journal article" date="2019" name="Int. J. Syst. Evol. Microbiol.">
        <title>Anaerobacillus isosaccharinicus sp. nov., an alkaliphilic bacterium which degrades isosaccharinic acid.</title>
        <authorList>
            <person name="Bassil N.M."/>
            <person name="Lloyd J.R."/>
        </authorList>
    </citation>
    <scope>NUCLEOTIDE SEQUENCE [LARGE SCALE GENOMIC DNA]</scope>
    <source>
        <strain evidence="3 4">NB2006</strain>
    </source>
</reference>
<evidence type="ECO:0000313" key="4">
    <source>
        <dbReference type="Proteomes" id="UP000180175"/>
    </source>
</evidence>
<gene>
    <name evidence="3" type="ORF">AWH56_018135</name>
    <name evidence="2" type="ORF">AWH56_04875</name>
</gene>
<reference evidence="2 4" key="1">
    <citation type="submission" date="2016-10" db="EMBL/GenBank/DDBJ databases">
        <title>Draft genome sequences of four alkaliphilic bacteria belonging to the Anaerobacillus genus.</title>
        <authorList>
            <person name="Bassil N.M."/>
            <person name="Lloyd J.R."/>
        </authorList>
    </citation>
    <scope>NUCLEOTIDE SEQUENCE [LARGE SCALE GENOMIC DNA]</scope>
    <source>
        <strain evidence="2 4">NB2006</strain>
    </source>
</reference>
<evidence type="ECO:0000313" key="2">
    <source>
        <dbReference type="EMBL" id="OIJ22717.1"/>
    </source>
</evidence>
<keyword evidence="1" id="KW-0472">Membrane</keyword>
<proteinExistence type="predicted"/>
<accession>A0A1S2MFR1</accession>
<dbReference type="KEGG" id="aia:AWH56_018135"/>
<dbReference type="AlphaFoldDB" id="A0A1S2MFR1"/>
<name>A0A1S2MFR1_9BACI</name>
<dbReference type="EMBL" id="LQXD01000033">
    <property type="protein sequence ID" value="OIJ22717.1"/>
    <property type="molecule type" value="Genomic_DNA"/>
</dbReference>
<reference evidence="3 4" key="2">
    <citation type="journal article" date="2017" name="Genome Announc.">
        <title>Draft Genome Sequences of Four Alkaliphilic Bacteria Belonging to the Anaerobacillus Genus.</title>
        <authorList>
            <person name="Bassil N.M."/>
            <person name="Lloyd J.R."/>
        </authorList>
    </citation>
    <scope>NUCLEOTIDE SEQUENCE [LARGE SCALE GENOMIC DNA]</scope>
    <source>
        <strain evidence="3 4">NB2006</strain>
    </source>
</reference>
<sequence length="118" mass="13423">MTTLILILILIISIADNLLRKRLVTGMFKSLQETDAEKVYLGLRVIFTVVFIPLIVFVYKTYDYSVIKWVYVVAMITFLSSQSLIERKYLEGKKHIATISLMAIGIIAILSIFGINGY</sequence>
<reference evidence="3" key="4">
    <citation type="submission" date="2020-10" db="EMBL/GenBank/DDBJ databases">
        <authorList>
            <person name="Bassil N.M."/>
            <person name="Lloyd J.R."/>
        </authorList>
    </citation>
    <scope>NUCLEOTIDE SEQUENCE</scope>
    <source>
        <strain evidence="3">NB2006</strain>
    </source>
</reference>
<keyword evidence="4" id="KW-1185">Reference proteome</keyword>
<dbReference type="RefSeq" id="WP_071316056.1">
    <property type="nucleotide sequence ID" value="NZ_CP063356.2"/>
</dbReference>
<dbReference type="EMBL" id="CP063356">
    <property type="protein sequence ID" value="QOY34629.1"/>
    <property type="molecule type" value="Genomic_DNA"/>
</dbReference>